<dbReference type="InterPro" id="IPR023867">
    <property type="entry name" value="Sulphatase_maturase_rSAM"/>
</dbReference>
<comment type="cofactor">
    <cofactor evidence="1">
        <name>[4Fe-4S] cluster</name>
        <dbReference type="ChEBI" id="CHEBI:49883"/>
    </cofactor>
</comment>
<name>A0A1H9H1Q2_9SPIR</name>
<dbReference type="PROSITE" id="PS51918">
    <property type="entry name" value="RADICAL_SAM"/>
    <property type="match status" value="1"/>
</dbReference>
<evidence type="ECO:0000256" key="2">
    <source>
        <dbReference type="ARBA" id="ARBA00022691"/>
    </source>
</evidence>
<evidence type="ECO:0000313" key="7">
    <source>
        <dbReference type="EMBL" id="SEQ56256.1"/>
    </source>
</evidence>
<keyword evidence="3" id="KW-0479">Metal-binding</keyword>
<evidence type="ECO:0000259" key="6">
    <source>
        <dbReference type="PROSITE" id="PS51918"/>
    </source>
</evidence>
<dbReference type="InterPro" id="IPR058240">
    <property type="entry name" value="rSAM_sf"/>
</dbReference>
<dbReference type="InterPro" id="IPR023885">
    <property type="entry name" value="4Fe4S-binding_SPASM_dom"/>
</dbReference>
<dbReference type="OrthoDB" id="9808591at2"/>
<evidence type="ECO:0000256" key="3">
    <source>
        <dbReference type="ARBA" id="ARBA00022723"/>
    </source>
</evidence>
<sequence length="449" mass="52013">MKAKSSEKKLFVSKRILLFKSKNNGYLFFCGNSNSFYQLEDENVPYVKRMIEENDASCLPEEIKQDFIKSGVLLNEDDDSFFDRMKFLSYRVRFSTSQLALTIAPTMACNFKCVYCFEGDRAKDVGSNNVTMSEETLNQLVEFIRKSGVKKLNVDWYGGEPLCAWNKIQEFNDKITSLNLEKYEQRIVTNGSLIDEEKIKYFAEQQFKQIQITLDGKEETHNKNRPMKNGDNSYQSVMKALDLSYKYYKETNIKLPVVIRVNISKENSDEYYELYTKLNEKYENLFLVYPAFVRKNSNGDKHASACLNFTDKAEFILKLAKEKNIGISELFPKSNRLVSCGANMINNYVVNSNGDLYKCWEDIGEKKYCIGNIFEGSKDEKNNNYNYVMTGSGFEVEKCKDCLFLYSCLGGCPRVILKNVTAKEEENSMCSNIKNNTEEFLETYFELKK</sequence>
<dbReference type="SFLD" id="SFLDG01067">
    <property type="entry name" value="SPASM/twitch_domain_containing"/>
    <property type="match status" value="1"/>
</dbReference>
<evidence type="ECO:0000256" key="5">
    <source>
        <dbReference type="ARBA" id="ARBA00023014"/>
    </source>
</evidence>
<organism evidence="7 8">
    <name type="scientific">Treponema bryantii</name>
    <dbReference type="NCBI Taxonomy" id="163"/>
    <lineage>
        <taxon>Bacteria</taxon>
        <taxon>Pseudomonadati</taxon>
        <taxon>Spirochaetota</taxon>
        <taxon>Spirochaetia</taxon>
        <taxon>Spirochaetales</taxon>
        <taxon>Treponemataceae</taxon>
        <taxon>Treponema</taxon>
    </lineage>
</organism>
<dbReference type="SFLD" id="SFLDG01386">
    <property type="entry name" value="main_SPASM_domain-containing"/>
    <property type="match status" value="1"/>
</dbReference>
<dbReference type="SUPFAM" id="SSF102114">
    <property type="entry name" value="Radical SAM enzymes"/>
    <property type="match status" value="1"/>
</dbReference>
<keyword evidence="2" id="KW-0949">S-adenosyl-L-methionine</keyword>
<proteinExistence type="predicted"/>
<dbReference type="GO" id="GO:0051536">
    <property type="term" value="F:iron-sulfur cluster binding"/>
    <property type="evidence" value="ECO:0007669"/>
    <property type="project" value="UniProtKB-KW"/>
</dbReference>
<keyword evidence="4" id="KW-0408">Iron</keyword>
<dbReference type="PANTHER" id="PTHR43273">
    <property type="entry name" value="ANAEROBIC SULFATASE-MATURATING ENZYME HOMOLOG ASLB-RELATED"/>
    <property type="match status" value="1"/>
</dbReference>
<protein>
    <recommendedName>
        <fullName evidence="6">Radical SAM core domain-containing protein</fullName>
    </recommendedName>
</protein>
<dbReference type="InterPro" id="IPR013785">
    <property type="entry name" value="Aldolase_TIM"/>
</dbReference>
<dbReference type="AlphaFoldDB" id="A0A1H9H1Q2"/>
<dbReference type="NCBIfam" id="TIGR04085">
    <property type="entry name" value="rSAM_more_4Fe4S"/>
    <property type="match status" value="1"/>
</dbReference>
<reference evidence="7 8" key="1">
    <citation type="submission" date="2016-10" db="EMBL/GenBank/DDBJ databases">
        <authorList>
            <person name="de Groot N.N."/>
        </authorList>
    </citation>
    <scope>NUCLEOTIDE SEQUENCE [LARGE SCALE GENOMIC DNA]</scope>
    <source>
        <strain evidence="7 8">B25</strain>
    </source>
</reference>
<dbReference type="PANTHER" id="PTHR43273:SF8">
    <property type="entry name" value="RADICAL SAM DOMAIN PROTEIN"/>
    <property type="match status" value="1"/>
</dbReference>
<dbReference type="Pfam" id="PF04055">
    <property type="entry name" value="Radical_SAM"/>
    <property type="match status" value="1"/>
</dbReference>
<feature type="domain" description="Radical SAM core" evidence="6">
    <location>
        <begin position="93"/>
        <end position="328"/>
    </location>
</feature>
<dbReference type="SFLD" id="SFLDG01384">
    <property type="entry name" value="thioether_bond_formation_requi"/>
    <property type="match status" value="1"/>
</dbReference>
<accession>A0A1H9H1Q2</accession>
<evidence type="ECO:0000313" key="8">
    <source>
        <dbReference type="Proteomes" id="UP000182360"/>
    </source>
</evidence>
<dbReference type="GO" id="GO:0046872">
    <property type="term" value="F:metal ion binding"/>
    <property type="evidence" value="ECO:0007669"/>
    <property type="project" value="UniProtKB-KW"/>
</dbReference>
<dbReference type="EMBL" id="FOFU01000006">
    <property type="protein sequence ID" value="SEQ56256.1"/>
    <property type="molecule type" value="Genomic_DNA"/>
</dbReference>
<evidence type="ECO:0000256" key="4">
    <source>
        <dbReference type="ARBA" id="ARBA00023004"/>
    </source>
</evidence>
<dbReference type="Proteomes" id="UP000182360">
    <property type="component" value="Unassembled WGS sequence"/>
</dbReference>
<dbReference type="Gene3D" id="3.20.20.70">
    <property type="entry name" value="Aldolase class I"/>
    <property type="match status" value="1"/>
</dbReference>
<dbReference type="RefSeq" id="WP_074643973.1">
    <property type="nucleotide sequence ID" value="NZ_FOFU01000006.1"/>
</dbReference>
<gene>
    <name evidence="7" type="ORF">SAMN04487977_10611</name>
</gene>
<keyword evidence="5" id="KW-0411">Iron-sulfur</keyword>
<dbReference type="CDD" id="cd01335">
    <property type="entry name" value="Radical_SAM"/>
    <property type="match status" value="1"/>
</dbReference>
<dbReference type="SFLD" id="SFLDS00029">
    <property type="entry name" value="Radical_SAM"/>
    <property type="match status" value="1"/>
</dbReference>
<dbReference type="GO" id="GO:0016491">
    <property type="term" value="F:oxidoreductase activity"/>
    <property type="evidence" value="ECO:0007669"/>
    <property type="project" value="InterPro"/>
</dbReference>
<keyword evidence="8" id="KW-1185">Reference proteome</keyword>
<dbReference type="InterPro" id="IPR007197">
    <property type="entry name" value="rSAM"/>
</dbReference>
<evidence type="ECO:0000256" key="1">
    <source>
        <dbReference type="ARBA" id="ARBA00001966"/>
    </source>
</evidence>
<dbReference type="UniPathway" id="UPA00782"/>